<keyword evidence="1" id="KW-0732">Signal</keyword>
<dbReference type="Proteomes" id="UP000761534">
    <property type="component" value="Unassembled WGS sequence"/>
</dbReference>
<dbReference type="AlphaFoldDB" id="A0A642UPQ9"/>
<evidence type="ECO:0000313" key="2">
    <source>
        <dbReference type="EMBL" id="KAA8903080.1"/>
    </source>
</evidence>
<comment type="caution">
    <text evidence="2">The sequence shown here is derived from an EMBL/GenBank/DDBJ whole genome shotgun (WGS) entry which is preliminary data.</text>
</comment>
<accession>A0A642UPQ9</accession>
<evidence type="ECO:0000313" key="3">
    <source>
        <dbReference type="Proteomes" id="UP000761534"/>
    </source>
</evidence>
<dbReference type="EMBL" id="SWFS01000448">
    <property type="protein sequence ID" value="KAA8903080.1"/>
    <property type="molecule type" value="Genomic_DNA"/>
</dbReference>
<reference evidence="2" key="1">
    <citation type="journal article" date="2019" name="G3 (Bethesda)">
        <title>Genome Assemblies of Two Rare Opportunistic Yeast Pathogens: Diutina rugosa (syn. Candida rugosa) and Trichomonascus ciferrii (syn. Candida ciferrii).</title>
        <authorList>
            <person name="Mixao V."/>
            <person name="Saus E."/>
            <person name="Hansen A.P."/>
            <person name="Lass-Florl C."/>
            <person name="Gabaldon T."/>
        </authorList>
    </citation>
    <scope>NUCLEOTIDE SEQUENCE</scope>
    <source>
        <strain evidence="2">CBS 4856</strain>
    </source>
</reference>
<sequence>MGFIERKIFLIHMASFVASVKAMYSTSAADVATVVCLSLFHDHGITVAYPVVDLLLLPTSPDQLESE</sequence>
<dbReference type="VEuPathDB" id="FungiDB:TRICI_005767"/>
<evidence type="ECO:0000256" key="1">
    <source>
        <dbReference type="SAM" id="SignalP"/>
    </source>
</evidence>
<name>A0A642UPQ9_9ASCO</name>
<gene>
    <name evidence="2" type="ORF">TRICI_005767</name>
</gene>
<feature type="signal peptide" evidence="1">
    <location>
        <begin position="1"/>
        <end position="22"/>
    </location>
</feature>
<protein>
    <submittedName>
        <fullName evidence="2">Uncharacterized protein</fullName>
    </submittedName>
</protein>
<proteinExistence type="predicted"/>
<keyword evidence="3" id="KW-1185">Reference proteome</keyword>
<feature type="chain" id="PRO_5024971047" evidence="1">
    <location>
        <begin position="23"/>
        <end position="67"/>
    </location>
</feature>
<organism evidence="2 3">
    <name type="scientific">Trichomonascus ciferrii</name>
    <dbReference type="NCBI Taxonomy" id="44093"/>
    <lineage>
        <taxon>Eukaryota</taxon>
        <taxon>Fungi</taxon>
        <taxon>Dikarya</taxon>
        <taxon>Ascomycota</taxon>
        <taxon>Saccharomycotina</taxon>
        <taxon>Dipodascomycetes</taxon>
        <taxon>Dipodascales</taxon>
        <taxon>Trichomonascaceae</taxon>
        <taxon>Trichomonascus</taxon>
        <taxon>Trichomonascus ciferrii complex</taxon>
    </lineage>
</organism>